<accession>A0A1I8BK37</accession>
<evidence type="ECO:0000313" key="1">
    <source>
        <dbReference type="Proteomes" id="UP000095281"/>
    </source>
</evidence>
<dbReference type="Proteomes" id="UP000095281">
    <property type="component" value="Unplaced"/>
</dbReference>
<organism evidence="1 2">
    <name type="scientific">Meloidogyne hapla</name>
    <name type="common">Root-knot nematode worm</name>
    <dbReference type="NCBI Taxonomy" id="6305"/>
    <lineage>
        <taxon>Eukaryota</taxon>
        <taxon>Metazoa</taxon>
        <taxon>Ecdysozoa</taxon>
        <taxon>Nematoda</taxon>
        <taxon>Chromadorea</taxon>
        <taxon>Rhabditida</taxon>
        <taxon>Tylenchina</taxon>
        <taxon>Tylenchomorpha</taxon>
        <taxon>Tylenchoidea</taxon>
        <taxon>Meloidogynidae</taxon>
        <taxon>Meloidogyninae</taxon>
        <taxon>Meloidogyne</taxon>
    </lineage>
</organism>
<dbReference type="WBParaSite" id="MhA1_Contig2695.frz3.gene1">
    <property type="protein sequence ID" value="MhA1_Contig2695.frz3.gene1"/>
    <property type="gene ID" value="MhA1_Contig2695.frz3.gene1"/>
</dbReference>
<dbReference type="AlphaFoldDB" id="A0A1I8BK37"/>
<sequence length="91" mass="10496">MDFSNRETFFKFLAHCDKAMANQIGNLINKIIKSDLLEEGDSQLISRLCCWTLTTFVINAIFLLDGENIVKISYGINIIDTYEFLKKLIEE</sequence>
<evidence type="ECO:0000313" key="2">
    <source>
        <dbReference type="WBParaSite" id="MhA1_Contig2695.frz3.gene1"/>
    </source>
</evidence>
<reference evidence="2" key="1">
    <citation type="submission" date="2016-11" db="UniProtKB">
        <authorList>
            <consortium name="WormBaseParasite"/>
        </authorList>
    </citation>
    <scope>IDENTIFICATION</scope>
</reference>
<proteinExistence type="predicted"/>
<protein>
    <submittedName>
        <fullName evidence="2">TetR_C_8 domain-containing protein</fullName>
    </submittedName>
</protein>
<keyword evidence="1" id="KW-1185">Reference proteome</keyword>
<name>A0A1I8BK37_MELHA</name>